<dbReference type="AlphaFoldDB" id="A0A250KIZ5"/>
<reference evidence="3 4" key="1">
    <citation type="submission" date="2017-05" db="EMBL/GenBank/DDBJ databases">
        <title>whole genome sequence of Prevotella melaninogenica GAI 07411.</title>
        <authorList>
            <person name="Kondo Y."/>
            <person name="Hoshino T."/>
        </authorList>
    </citation>
    <scope>NUCLEOTIDE SEQUENCE [LARGE SCALE GENOMIC DNA]</scope>
    <source>
        <strain evidence="3 4">GAI 07411</strain>
    </source>
</reference>
<feature type="region of interest" description="Disordered" evidence="1">
    <location>
        <begin position="303"/>
        <end position="360"/>
    </location>
</feature>
<dbReference type="RefSeq" id="WP_120174792.1">
    <property type="nucleotide sequence ID" value="NZ_AP018050.1"/>
</dbReference>
<name>A0A250KIZ5_9BACT</name>
<dbReference type="Proteomes" id="UP000267517">
    <property type="component" value="Chromosome II"/>
</dbReference>
<dbReference type="OrthoDB" id="742917at2"/>
<evidence type="ECO:0000256" key="2">
    <source>
        <dbReference type="SAM" id="Phobius"/>
    </source>
</evidence>
<accession>A0A250KIZ5</accession>
<evidence type="ECO:0000313" key="3">
    <source>
        <dbReference type="EMBL" id="BBA29630.1"/>
    </source>
</evidence>
<feature type="transmembrane region" description="Helical" evidence="2">
    <location>
        <begin position="91"/>
        <end position="109"/>
    </location>
</feature>
<evidence type="ECO:0000313" key="4">
    <source>
        <dbReference type="Proteomes" id="UP000267517"/>
    </source>
</evidence>
<feature type="compositionally biased region" description="Basic and acidic residues" evidence="1">
    <location>
        <begin position="336"/>
        <end position="348"/>
    </location>
</feature>
<proteinExistence type="predicted"/>
<evidence type="ECO:0008006" key="5">
    <source>
        <dbReference type="Google" id="ProtNLM"/>
    </source>
</evidence>
<sequence>MSEQYIELGTNVVCTNMTIPSPLKIGTPSRICTALTKDDKPVLRIVDTKISNCFECRVPQMKWGGVIASLFGIAVGALVVAGAIALIAATIATGGLAGGIVAGIGAAVLPAMGGEIAASVMIGALTFGGSIFKLGYDLEHLCDASLDATWDMGLPSTIIEGEKAILSHSFIPCPQGGIVTLIIDDGLAAQAARMISDNNHEIINQEYLNQFIQGVISGATGAANPVSMAITAIAALKDGFDGYADDDLNIDQYEMLHEDKEFEYDYQEKIEDEAYDIAKEEGIEKKRGKGTYNDAKENWGKYKESKQNKAKAIEKHQKAEGKAARREQKISNSSSDKMKGRAKGERQRANHKGNVAKQATQKAQYAKGEFIGGLIGFGMGIAGSAVNMLIDSKFKEEEFNMTRDIVREVQQINSDDKNKSKIVSDGK</sequence>
<keyword evidence="2" id="KW-0812">Transmembrane</keyword>
<feature type="transmembrane region" description="Helical" evidence="2">
    <location>
        <begin position="370"/>
        <end position="390"/>
    </location>
</feature>
<feature type="compositionally biased region" description="Basic and acidic residues" evidence="1">
    <location>
        <begin position="303"/>
        <end position="329"/>
    </location>
</feature>
<evidence type="ECO:0000256" key="1">
    <source>
        <dbReference type="SAM" id="MobiDB-lite"/>
    </source>
</evidence>
<organism evidence="3 4">
    <name type="scientific">Prevotella melaninogenica</name>
    <dbReference type="NCBI Taxonomy" id="28132"/>
    <lineage>
        <taxon>Bacteria</taxon>
        <taxon>Pseudomonadati</taxon>
        <taxon>Bacteroidota</taxon>
        <taxon>Bacteroidia</taxon>
        <taxon>Bacteroidales</taxon>
        <taxon>Prevotellaceae</taxon>
        <taxon>Prevotella</taxon>
    </lineage>
</organism>
<protein>
    <recommendedName>
        <fullName evidence="5">DUF4280 domain-containing protein</fullName>
    </recommendedName>
</protein>
<gene>
    <name evidence="3" type="ORF">PMEL_200145</name>
</gene>
<feature type="transmembrane region" description="Helical" evidence="2">
    <location>
        <begin position="63"/>
        <end position="85"/>
    </location>
</feature>
<keyword evidence="2" id="KW-1133">Transmembrane helix</keyword>
<dbReference type="EMBL" id="AP018050">
    <property type="protein sequence ID" value="BBA29630.1"/>
    <property type="molecule type" value="Genomic_DNA"/>
</dbReference>
<keyword evidence="2" id="KW-0472">Membrane</keyword>